<dbReference type="PANTHER" id="PTHR10907:SF47">
    <property type="entry name" value="REGUCALCIN"/>
    <property type="match status" value="1"/>
</dbReference>
<dbReference type="EMBL" id="JARAKH010000043">
    <property type="protein sequence ID" value="KAK8379252.1"/>
    <property type="molecule type" value="Genomic_DNA"/>
</dbReference>
<comment type="caution">
    <text evidence="17">The sequence shown here is derived from an EMBL/GenBank/DDBJ whole genome shotgun (WGS) entry which is preliminary data.</text>
</comment>
<feature type="binding site" evidence="15">
    <location>
        <position position="492"/>
    </location>
    <ligand>
        <name>a divalent metal cation</name>
        <dbReference type="ChEBI" id="CHEBI:60240"/>
    </ligand>
</feature>
<feature type="binding site" evidence="15">
    <location>
        <position position="439"/>
    </location>
    <ligand>
        <name>substrate</name>
    </ligand>
</feature>
<comment type="cofactor">
    <cofactor evidence="3">
        <name>Mn(2+)</name>
        <dbReference type="ChEBI" id="CHEBI:29035"/>
    </cofactor>
</comment>
<evidence type="ECO:0000256" key="6">
    <source>
        <dbReference type="ARBA" id="ARBA00008853"/>
    </source>
</evidence>
<protein>
    <recommendedName>
        <fullName evidence="8">Regucalcin</fullName>
        <ecNumber evidence="7">3.1.1.17</ecNumber>
    </recommendedName>
    <alternativeName>
        <fullName evidence="13">Gluconolactonase</fullName>
    </alternativeName>
</protein>
<evidence type="ECO:0000256" key="7">
    <source>
        <dbReference type="ARBA" id="ARBA00013227"/>
    </source>
</evidence>
<keyword evidence="10 15" id="KW-0479">Metal-binding</keyword>
<dbReference type="PRINTS" id="PR01790">
    <property type="entry name" value="SMP30FAMILY"/>
</dbReference>
<feature type="domain" description="SMP-30/Gluconolactonase/LRE-like region" evidence="16">
    <location>
        <begin position="339"/>
        <end position="605"/>
    </location>
</feature>
<evidence type="ECO:0000256" key="5">
    <source>
        <dbReference type="ARBA" id="ARBA00004496"/>
    </source>
</evidence>
<feature type="binding site" evidence="15">
    <location>
        <position position="341"/>
    </location>
    <ligand>
        <name>a divalent metal cation</name>
        <dbReference type="ChEBI" id="CHEBI:60240"/>
    </ligand>
</feature>
<evidence type="ECO:0000256" key="12">
    <source>
        <dbReference type="ARBA" id="ARBA00022837"/>
    </source>
</evidence>
<keyword evidence="11" id="KW-0378">Hydrolase</keyword>
<dbReference type="EC" id="3.1.1.17" evidence="7"/>
<keyword evidence="9" id="KW-0963">Cytoplasm</keyword>
<organism evidence="17 18">
    <name type="scientific">Scylla paramamosain</name>
    <name type="common">Mud crab</name>
    <dbReference type="NCBI Taxonomy" id="85552"/>
    <lineage>
        <taxon>Eukaryota</taxon>
        <taxon>Metazoa</taxon>
        <taxon>Ecdysozoa</taxon>
        <taxon>Arthropoda</taxon>
        <taxon>Crustacea</taxon>
        <taxon>Multicrustacea</taxon>
        <taxon>Malacostraca</taxon>
        <taxon>Eumalacostraca</taxon>
        <taxon>Eucarida</taxon>
        <taxon>Decapoda</taxon>
        <taxon>Pleocyemata</taxon>
        <taxon>Brachyura</taxon>
        <taxon>Eubrachyura</taxon>
        <taxon>Portunoidea</taxon>
        <taxon>Portunidae</taxon>
        <taxon>Portuninae</taxon>
        <taxon>Scylla</taxon>
    </lineage>
</organism>
<evidence type="ECO:0000256" key="11">
    <source>
        <dbReference type="ARBA" id="ARBA00022801"/>
    </source>
</evidence>
<comment type="cofactor">
    <cofactor evidence="4">
        <name>Mg(2+)</name>
        <dbReference type="ChEBI" id="CHEBI:18420"/>
    </cofactor>
</comment>
<evidence type="ECO:0000256" key="10">
    <source>
        <dbReference type="ARBA" id="ARBA00022723"/>
    </source>
</evidence>
<dbReference type="SUPFAM" id="SSF63829">
    <property type="entry name" value="Calcium-dependent phosphotriesterase"/>
    <property type="match status" value="2"/>
</dbReference>
<accession>A0AAW0SZ70</accession>
<comment type="catalytic activity">
    <reaction evidence="1">
        <text>D-glucono-1,5-lactone + H2O = D-gluconate + H(+)</text>
        <dbReference type="Rhea" id="RHEA:10440"/>
        <dbReference type="ChEBI" id="CHEBI:15377"/>
        <dbReference type="ChEBI" id="CHEBI:15378"/>
        <dbReference type="ChEBI" id="CHEBI:16217"/>
        <dbReference type="ChEBI" id="CHEBI:18391"/>
        <dbReference type="EC" id="3.1.1.17"/>
    </reaction>
</comment>
<evidence type="ECO:0000313" key="18">
    <source>
        <dbReference type="Proteomes" id="UP001487740"/>
    </source>
</evidence>
<dbReference type="GO" id="GO:0005737">
    <property type="term" value="C:cytoplasm"/>
    <property type="evidence" value="ECO:0007669"/>
    <property type="project" value="UniProtKB-SubCell"/>
</dbReference>
<feature type="binding site" evidence="15">
    <location>
        <position position="545"/>
    </location>
    <ligand>
        <name>a divalent metal cation</name>
        <dbReference type="ChEBI" id="CHEBI:60240"/>
    </ligand>
</feature>
<evidence type="ECO:0000256" key="2">
    <source>
        <dbReference type="ARBA" id="ARBA00001913"/>
    </source>
</evidence>
<reference evidence="17 18" key="1">
    <citation type="submission" date="2023-03" db="EMBL/GenBank/DDBJ databases">
        <title>High-quality genome of Scylla paramamosain provides insights in environmental adaptation.</title>
        <authorList>
            <person name="Zhang L."/>
        </authorList>
    </citation>
    <scope>NUCLEOTIDE SEQUENCE [LARGE SCALE GENOMIC DNA]</scope>
    <source>
        <strain evidence="17">LZ_2023a</strain>
        <tissue evidence="17">Muscle</tissue>
    </source>
</reference>
<dbReference type="FunFam" id="2.120.10.30:FF:000027">
    <property type="entry name" value="Regucalcin homologue"/>
    <property type="match status" value="1"/>
</dbReference>
<dbReference type="GO" id="GO:0005509">
    <property type="term" value="F:calcium ion binding"/>
    <property type="evidence" value="ECO:0007669"/>
    <property type="project" value="TreeGrafter"/>
</dbReference>
<dbReference type="AlphaFoldDB" id="A0AAW0SZ70"/>
<gene>
    <name evidence="17" type="ORF">O3P69_019239</name>
</gene>
<evidence type="ECO:0000256" key="4">
    <source>
        <dbReference type="ARBA" id="ARBA00001946"/>
    </source>
</evidence>
<dbReference type="GO" id="GO:0004341">
    <property type="term" value="F:gluconolactonase activity"/>
    <property type="evidence" value="ECO:0007669"/>
    <property type="project" value="UniProtKB-EC"/>
</dbReference>
<keyword evidence="18" id="KW-1185">Reference proteome</keyword>
<evidence type="ECO:0000256" key="13">
    <source>
        <dbReference type="ARBA" id="ARBA00032464"/>
    </source>
</evidence>
<feature type="domain" description="SMP-30/Gluconolactonase/LRE-like region" evidence="16">
    <location>
        <begin position="14"/>
        <end position="274"/>
    </location>
</feature>
<dbReference type="Proteomes" id="UP001487740">
    <property type="component" value="Unassembled WGS sequence"/>
</dbReference>
<dbReference type="Gene3D" id="2.120.10.30">
    <property type="entry name" value="TolB, C-terminal domain"/>
    <property type="match status" value="2"/>
</dbReference>
<evidence type="ECO:0000256" key="3">
    <source>
        <dbReference type="ARBA" id="ARBA00001936"/>
    </source>
</evidence>
<dbReference type="GO" id="GO:0019853">
    <property type="term" value="P:L-ascorbic acid biosynthetic process"/>
    <property type="evidence" value="ECO:0007669"/>
    <property type="project" value="TreeGrafter"/>
</dbReference>
<dbReference type="InterPro" id="IPR005511">
    <property type="entry name" value="SMP-30"/>
</dbReference>
<dbReference type="Pfam" id="PF08450">
    <property type="entry name" value="SGL"/>
    <property type="match status" value="2"/>
</dbReference>
<feature type="binding site" evidence="15">
    <location>
        <position position="441"/>
    </location>
    <ligand>
        <name>substrate</name>
    </ligand>
</feature>
<evidence type="ECO:0000256" key="14">
    <source>
        <dbReference type="PIRSR" id="PIRSR605511-1"/>
    </source>
</evidence>
<dbReference type="InterPro" id="IPR011042">
    <property type="entry name" value="6-blade_b-propeller_TolB-like"/>
</dbReference>
<evidence type="ECO:0000256" key="1">
    <source>
        <dbReference type="ARBA" id="ARBA00001589"/>
    </source>
</evidence>
<name>A0AAW0SZ70_SCYPA</name>
<sequence>MAVVERLPIPCLKLGEGPHWLPQENCLLFVDVFTKALRKYYVDTKKEEVLHLDDPDAHRAAMVMPVEGEDQVYIVGLGKTLSVVRWPRGGADARPVRLQVMYRTQDPHMNDGKCDAKGRLWFGTMTYLDEKEVPAGHEDSSLYRCDQDLQVTLWKDKVTISNGLAWSLDHKFMYYVDSTPGLIYVFDYDLQKGTAANPRVLFSFKENGLGGESPDGMTIDTDGNLWVACFGGGQVICINPVTRKVTRKVPVPSPNVTSACFGGPDLATLFITTGTLRLSEQERAQYPEAGSTYAVTGLGVKGLPANVFKFVVLFALRQEAKMAEEGVHIQQVAPKGLIIGEGPHWVMDRRCLLFVDINRGEIHRLFTDTGRHQKLHVEPDGAGGTLSFVVPVKNHPDLYAVGLGRSVTLVEWPETDPDTHTRKAKVTLHTVESDTPTNRFNDGKCDPRGRLWAGTMGQETAPGVLPMAKGHIYCLHNDLTLDCAVDKINLSNGLAWSHDKKTFYYIDSIAYSVDAFDYDDATGKIGNRRKLVDFKAEGLVPDIPDGMCIDTNGDLWVACFYGAMCVICIDPRARKIKRKITMPAKNITSVCFGGQDYTTLYVTSGSLGLTPEEVEGQPAGATFAVTGLGVKGTAPEEFVIDEGVLKARLG</sequence>
<feature type="active site" description="Proton donor/acceptor" evidence="14">
    <location>
        <position position="545"/>
    </location>
</feature>
<dbReference type="PANTHER" id="PTHR10907">
    <property type="entry name" value="REGUCALCIN"/>
    <property type="match status" value="1"/>
</dbReference>
<comment type="subcellular location">
    <subcellularLocation>
        <location evidence="5">Cytoplasm</location>
    </subcellularLocation>
</comment>
<dbReference type="InterPro" id="IPR013658">
    <property type="entry name" value="SGL"/>
</dbReference>
<proteinExistence type="inferred from homology"/>
<evidence type="ECO:0000313" key="17">
    <source>
        <dbReference type="EMBL" id="KAK8379252.1"/>
    </source>
</evidence>
<keyword evidence="12" id="KW-0106">Calcium</keyword>
<comment type="cofactor">
    <cofactor evidence="15">
        <name>Zn(2+)</name>
        <dbReference type="ChEBI" id="CHEBI:29105"/>
    </cofactor>
    <text evidence="15">Binds 1 divalent metal cation per subunit.</text>
</comment>
<evidence type="ECO:0000256" key="8">
    <source>
        <dbReference type="ARBA" id="ARBA00016808"/>
    </source>
</evidence>
<keyword evidence="15" id="KW-0862">Zinc</keyword>
<feature type="binding site" evidence="15">
    <location>
        <position position="459"/>
    </location>
    <ligand>
        <name>substrate</name>
    </ligand>
</feature>
<evidence type="ECO:0000259" key="16">
    <source>
        <dbReference type="Pfam" id="PF08450"/>
    </source>
</evidence>
<comment type="cofactor">
    <cofactor evidence="2">
        <name>Ca(2+)</name>
        <dbReference type="ChEBI" id="CHEBI:29108"/>
    </cofactor>
</comment>
<evidence type="ECO:0000256" key="15">
    <source>
        <dbReference type="PIRSR" id="PIRSR605511-2"/>
    </source>
</evidence>
<comment type="similarity">
    <text evidence="6">Belongs to the SMP-30/CGR1 family.</text>
</comment>
<evidence type="ECO:0000256" key="9">
    <source>
        <dbReference type="ARBA" id="ARBA00022490"/>
    </source>
</evidence>